<sequence>MGKDTPQNGPMLTSLPAATNSGAGSVEAPLNTVHTTGMRLARPYARIQLSVEPDCFVLQPYQDPSTDSNLEQGHEYKELVRILFQVPGLEDNKEKSENASVDTEFKEDKVNPAGSGSGSASLPIERQSRLSFLTPETYTRSERARDYIIYGCIGLLDLYSGPHLIVIASVKALGHIEDKPVFAINKVAVLPMAMAEACHVLDRMAQWIDPSTGPVGHMEQDSEHSSTLQTPAQEEQQVVEEVALEQPTPVVATKSPKIRFSFLGKKLDRTMQENSTSGPSSPSTPTKTNSAPSINIDTSLPSTKKISFDISRSSAGLVSSKAGMENPSSKAEESIPTSPSSPPSSPRLRSSQPGFFAKLTDSMLDKKPSNVGTPNTATLPPASLSESGSSIGEELTARKSLQLNSTTEICDRADIGADKEHSTSIHRSPSALKAAEKFVATSTKQLTSWGEEAVSGIFRSSTSPSLSRATSAADEQLLDGKNAVSQLDSSDEEEELEKNQALDRRVIKEISSILGTGFYFSTEFNLLSSMQQRSERINSPSTDVSLLWQQVDRRFWWNEHLLKEFVDIKANGYILPVMQGYVEIEPCVIEEQNFEFTLISRRSRERSGLRYQRRGIDEEGNAANFVETEQLLRIVRDDSSHQVSFVQTRGSIPLFWSQSPYRLKPVPVMNRTEHENQVGFKKHIENLLQRYGRQVFINLVEQRGLEQIAGSAFTRYVEKLAEPQIEGMRYENIDRLIKILETPFQELGYCWLAKKNSSQDNDEAFERLYSQKGAIRTNCMDCLDRTNVVQSAIGRYILNHQLLRLGIASFPDKGLSVYEDFENTFNHVWANNGDAISREYAGTSALKGDFTRTGKRNLQGMINDATNSVARMYQNTFKDYFRQATIDYLLGVADVNVFKNLQTTAFGTAVVQPPAPPSTESSVPELATVAVVDASDEVSTTTTPSVTPPSLPPRPSDATDSQPVEYAKVASGPSDETTLQQDPWLKIREAAIETSAEI</sequence>
<dbReference type="Pfam" id="PF02383">
    <property type="entry name" value="Syja_N"/>
    <property type="match status" value="1"/>
</dbReference>
<accession>A0A9P6Q7Q2</accession>
<evidence type="ECO:0000313" key="4">
    <source>
        <dbReference type="Proteomes" id="UP000726737"/>
    </source>
</evidence>
<feature type="region of interest" description="Disordered" evidence="1">
    <location>
        <begin position="935"/>
        <end position="982"/>
    </location>
</feature>
<dbReference type="EMBL" id="JAAAJA010000173">
    <property type="protein sequence ID" value="KAG0259832.1"/>
    <property type="molecule type" value="Genomic_DNA"/>
</dbReference>
<dbReference type="GO" id="GO:0046856">
    <property type="term" value="P:phosphatidylinositol dephosphorylation"/>
    <property type="evidence" value="ECO:0007669"/>
    <property type="project" value="TreeGrafter"/>
</dbReference>
<reference evidence="3" key="1">
    <citation type="journal article" date="2020" name="Fungal Divers.">
        <title>Resolving the Mortierellaceae phylogeny through synthesis of multi-gene phylogenetics and phylogenomics.</title>
        <authorList>
            <person name="Vandepol N."/>
            <person name="Liber J."/>
            <person name="Desiro A."/>
            <person name="Na H."/>
            <person name="Kennedy M."/>
            <person name="Barry K."/>
            <person name="Grigoriev I.V."/>
            <person name="Miller A.N."/>
            <person name="O'Donnell K."/>
            <person name="Stajich J.E."/>
            <person name="Bonito G."/>
        </authorList>
    </citation>
    <scope>NUCLEOTIDE SEQUENCE</scope>
    <source>
        <strain evidence="3">KOD948</strain>
    </source>
</reference>
<dbReference type="Proteomes" id="UP000726737">
    <property type="component" value="Unassembled WGS sequence"/>
</dbReference>
<dbReference type="PANTHER" id="PTHR45662">
    <property type="entry name" value="PHOSPHATIDYLINOSITIDE PHOSPHATASE SAC1"/>
    <property type="match status" value="1"/>
</dbReference>
<feature type="compositionally biased region" description="Pro residues" evidence="1">
    <location>
        <begin position="946"/>
        <end position="955"/>
    </location>
</feature>
<feature type="non-terminal residue" evidence="3">
    <location>
        <position position="998"/>
    </location>
</feature>
<evidence type="ECO:0000259" key="2">
    <source>
        <dbReference type="PROSITE" id="PS50275"/>
    </source>
</evidence>
<dbReference type="PROSITE" id="PS50275">
    <property type="entry name" value="SAC"/>
    <property type="match status" value="1"/>
</dbReference>
<comment type="caution">
    <text evidence="3">The sequence shown here is derived from an EMBL/GenBank/DDBJ whole genome shotgun (WGS) entry which is preliminary data.</text>
</comment>
<feature type="compositionally biased region" description="Polar residues" evidence="1">
    <location>
        <begin position="1"/>
        <end position="23"/>
    </location>
</feature>
<feature type="region of interest" description="Disordered" evidence="1">
    <location>
        <begin position="1"/>
        <end position="26"/>
    </location>
</feature>
<feature type="region of interest" description="Disordered" evidence="1">
    <location>
        <begin position="211"/>
        <end position="235"/>
    </location>
</feature>
<dbReference type="GO" id="GO:0043812">
    <property type="term" value="F:phosphatidylinositol-4-phosphate phosphatase activity"/>
    <property type="evidence" value="ECO:0007669"/>
    <property type="project" value="TreeGrafter"/>
</dbReference>
<keyword evidence="4" id="KW-1185">Reference proteome</keyword>
<feature type="compositionally biased region" description="Basic and acidic residues" evidence="1">
    <location>
        <begin position="91"/>
        <end position="110"/>
    </location>
</feature>
<dbReference type="OrthoDB" id="405996at2759"/>
<organism evidence="3 4">
    <name type="scientific">Mortierella polycephala</name>
    <dbReference type="NCBI Taxonomy" id="41804"/>
    <lineage>
        <taxon>Eukaryota</taxon>
        <taxon>Fungi</taxon>
        <taxon>Fungi incertae sedis</taxon>
        <taxon>Mucoromycota</taxon>
        <taxon>Mortierellomycotina</taxon>
        <taxon>Mortierellomycetes</taxon>
        <taxon>Mortierellales</taxon>
        <taxon>Mortierellaceae</taxon>
        <taxon>Mortierella</taxon>
    </lineage>
</organism>
<protein>
    <recommendedName>
        <fullName evidence="2">SAC domain-containing protein</fullName>
    </recommendedName>
</protein>
<dbReference type="InterPro" id="IPR002013">
    <property type="entry name" value="SAC_dom"/>
</dbReference>
<feature type="region of interest" description="Disordered" evidence="1">
    <location>
        <begin position="91"/>
        <end position="122"/>
    </location>
</feature>
<feature type="compositionally biased region" description="Low complexity" evidence="1">
    <location>
        <begin position="383"/>
        <end position="394"/>
    </location>
</feature>
<proteinExistence type="predicted"/>
<feature type="region of interest" description="Disordered" evidence="1">
    <location>
        <begin position="316"/>
        <end position="399"/>
    </location>
</feature>
<dbReference type="PANTHER" id="PTHR45662:SF7">
    <property type="entry name" value="SACI DOMAIN PROTEIN (AFU_ORTHOLOGUE AFUA_1G15890)"/>
    <property type="match status" value="1"/>
</dbReference>
<feature type="domain" description="SAC" evidence="2">
    <location>
        <begin position="517"/>
        <end position="842"/>
    </location>
</feature>
<feature type="region of interest" description="Disordered" evidence="1">
    <location>
        <begin position="267"/>
        <end position="299"/>
    </location>
</feature>
<evidence type="ECO:0000313" key="3">
    <source>
        <dbReference type="EMBL" id="KAG0259832.1"/>
    </source>
</evidence>
<feature type="compositionally biased region" description="Low complexity" evidence="1">
    <location>
        <begin position="275"/>
        <end position="293"/>
    </location>
</feature>
<dbReference type="AlphaFoldDB" id="A0A9P6Q7Q2"/>
<gene>
    <name evidence="3" type="ORF">BG011_002353</name>
</gene>
<dbReference type="GO" id="GO:0005783">
    <property type="term" value="C:endoplasmic reticulum"/>
    <property type="evidence" value="ECO:0007669"/>
    <property type="project" value="TreeGrafter"/>
</dbReference>
<name>A0A9P6Q7Q2_9FUNG</name>
<evidence type="ECO:0000256" key="1">
    <source>
        <dbReference type="SAM" id="MobiDB-lite"/>
    </source>
</evidence>